<dbReference type="AlphaFoldDB" id="A0A0B8QHA7"/>
<sequence length="39" mass="4532">MSQEERDRIVERVFIPMIEMSTKNTLIVLTTFITTAFGL</sequence>
<name>A0A0B8QHA7_9VIBR</name>
<reference evidence="1 2" key="2">
    <citation type="submission" date="2015-01" db="EMBL/GenBank/DDBJ databases">
        <authorList>
            <consortium name="NBRP consortium"/>
            <person name="Sawabe T."/>
            <person name="Meirelles P."/>
            <person name="Feng G."/>
            <person name="Sayaka M."/>
            <person name="Hattori M."/>
            <person name="Ohkuma M."/>
        </authorList>
    </citation>
    <scope>NUCLEOTIDE SEQUENCE [LARGE SCALE GENOMIC DNA]</scope>
    <source>
        <strain evidence="2">JCM 19241</strain>
    </source>
</reference>
<proteinExistence type="predicted"/>
<reference evidence="1 2" key="1">
    <citation type="submission" date="2015-01" db="EMBL/GenBank/DDBJ databases">
        <title>Vibrio sp. C94 JCM 19241 whole genome shotgun sequence.</title>
        <authorList>
            <person name="Sawabe T."/>
            <person name="Meirelles P."/>
            <person name="Feng G."/>
            <person name="Sayaka M."/>
            <person name="Hattori M."/>
            <person name="Ohkuma M."/>
        </authorList>
    </citation>
    <scope>NUCLEOTIDE SEQUENCE [LARGE SCALE GENOMIC DNA]</scope>
    <source>
        <strain evidence="2">JCM 19241</strain>
    </source>
</reference>
<gene>
    <name evidence="1" type="ORF">JCM19241_649</name>
</gene>
<organism evidence="1 2">
    <name type="scientific">Vibrio ishigakensis</name>
    <dbReference type="NCBI Taxonomy" id="1481914"/>
    <lineage>
        <taxon>Bacteria</taxon>
        <taxon>Pseudomonadati</taxon>
        <taxon>Pseudomonadota</taxon>
        <taxon>Gammaproteobacteria</taxon>
        <taxon>Vibrionales</taxon>
        <taxon>Vibrionaceae</taxon>
        <taxon>Vibrio</taxon>
    </lineage>
</organism>
<dbReference type="EMBL" id="BBSC01000011">
    <property type="protein sequence ID" value="GAM77921.1"/>
    <property type="molecule type" value="Genomic_DNA"/>
</dbReference>
<evidence type="ECO:0000313" key="1">
    <source>
        <dbReference type="EMBL" id="GAM77921.1"/>
    </source>
</evidence>
<comment type="caution">
    <text evidence="1">The sequence shown here is derived from an EMBL/GenBank/DDBJ whole genome shotgun (WGS) entry which is preliminary data.</text>
</comment>
<protein>
    <submittedName>
        <fullName evidence="1">Uncharacterized protein</fullName>
    </submittedName>
</protein>
<evidence type="ECO:0000313" key="2">
    <source>
        <dbReference type="Proteomes" id="UP000031666"/>
    </source>
</evidence>
<accession>A0A0B8QHA7</accession>
<dbReference type="STRING" id="1481914.JCM19241_649"/>
<dbReference type="Proteomes" id="UP000031666">
    <property type="component" value="Unassembled WGS sequence"/>
</dbReference>